<dbReference type="RefSeq" id="WP_377142461.1">
    <property type="nucleotide sequence ID" value="NZ_JBHTIA010000007.1"/>
</dbReference>
<dbReference type="Proteomes" id="UP001597073">
    <property type="component" value="Unassembled WGS sequence"/>
</dbReference>
<name>A0ABW2ZGW7_9SPHI</name>
<organism evidence="1 2">
    <name type="scientific">Mucilaginibacter lutimaris</name>
    <dbReference type="NCBI Taxonomy" id="931629"/>
    <lineage>
        <taxon>Bacteria</taxon>
        <taxon>Pseudomonadati</taxon>
        <taxon>Bacteroidota</taxon>
        <taxon>Sphingobacteriia</taxon>
        <taxon>Sphingobacteriales</taxon>
        <taxon>Sphingobacteriaceae</taxon>
        <taxon>Mucilaginibacter</taxon>
    </lineage>
</organism>
<evidence type="ECO:0000313" key="1">
    <source>
        <dbReference type="EMBL" id="MFD0765379.1"/>
    </source>
</evidence>
<reference evidence="2" key="1">
    <citation type="journal article" date="2019" name="Int. J. Syst. Evol. Microbiol.">
        <title>The Global Catalogue of Microorganisms (GCM) 10K type strain sequencing project: providing services to taxonomists for standard genome sequencing and annotation.</title>
        <authorList>
            <consortium name="The Broad Institute Genomics Platform"/>
            <consortium name="The Broad Institute Genome Sequencing Center for Infectious Disease"/>
            <person name="Wu L."/>
            <person name="Ma J."/>
        </authorList>
    </citation>
    <scope>NUCLEOTIDE SEQUENCE [LARGE SCALE GENOMIC DNA]</scope>
    <source>
        <strain evidence="2">CCUG 60742</strain>
    </source>
</reference>
<gene>
    <name evidence="1" type="ORF">ACFQZI_10990</name>
</gene>
<dbReference type="EMBL" id="JBHTIA010000007">
    <property type="protein sequence ID" value="MFD0765379.1"/>
    <property type="molecule type" value="Genomic_DNA"/>
</dbReference>
<evidence type="ECO:0000313" key="2">
    <source>
        <dbReference type="Proteomes" id="UP001597073"/>
    </source>
</evidence>
<keyword evidence="2" id="KW-1185">Reference proteome</keyword>
<accession>A0ABW2ZGW7</accession>
<protein>
    <submittedName>
        <fullName evidence="1">Uncharacterized protein</fullName>
    </submittedName>
</protein>
<comment type="caution">
    <text evidence="1">The sequence shown here is derived from an EMBL/GenBank/DDBJ whole genome shotgun (WGS) entry which is preliminary data.</text>
</comment>
<proteinExistence type="predicted"/>
<sequence>MKSLIVCFLVFAFFDAKSQHLIDRSEKEVIEAVKKQHGIIKKRRSVDKYGFSSVAFNYPDNIKLKKGIYFSLFNFKNNKCTEYTENYAGAEAINEQQSKLNINNSGFKRDGDNLKWISNDKECQIHISEYFNNGQPTGRYVLTVSGKNTMFFE</sequence>